<keyword evidence="13" id="KW-0865">Zymogen</keyword>
<keyword evidence="6 15" id="KW-0645">Protease</keyword>
<dbReference type="InterPro" id="IPR000209">
    <property type="entry name" value="Peptidase_S8/S53_dom"/>
</dbReference>
<keyword evidence="11 15" id="KW-0106">Calcium</keyword>
<keyword evidence="14" id="KW-0325">Glycoprotein</keyword>
<feature type="active site" description="Charge relay system" evidence="15">
    <location>
        <position position="304"/>
    </location>
</feature>
<evidence type="ECO:0000259" key="17">
    <source>
        <dbReference type="PROSITE" id="PS51695"/>
    </source>
</evidence>
<evidence type="ECO:0000313" key="19">
    <source>
        <dbReference type="Proteomes" id="UP000054279"/>
    </source>
</evidence>
<dbReference type="Proteomes" id="UP000054279">
    <property type="component" value="Unassembled WGS sequence"/>
</dbReference>
<evidence type="ECO:0000256" key="6">
    <source>
        <dbReference type="ARBA" id="ARBA00022670"/>
    </source>
</evidence>
<feature type="binding site" evidence="15">
    <location>
        <position position="620"/>
    </location>
    <ligand>
        <name>Ca(2+)</name>
        <dbReference type="ChEBI" id="CHEBI:29108"/>
    </ligand>
</feature>
<feature type="active site" description="Charge relay system" evidence="15">
    <location>
        <position position="558"/>
    </location>
</feature>
<evidence type="ECO:0000313" key="18">
    <source>
        <dbReference type="EMBL" id="KIJ32810.1"/>
    </source>
</evidence>
<feature type="binding site" evidence="15">
    <location>
        <position position="602"/>
    </location>
    <ligand>
        <name>Ca(2+)</name>
        <dbReference type="ChEBI" id="CHEBI:29108"/>
    </ligand>
</feature>
<feature type="active site" description="Charge relay system" evidence="15">
    <location>
        <position position="308"/>
    </location>
</feature>
<keyword evidence="19" id="KW-1185">Reference proteome</keyword>
<keyword evidence="8 16" id="KW-0732">Signal</keyword>
<evidence type="ECO:0000256" key="4">
    <source>
        <dbReference type="ARBA" id="ARBA00012462"/>
    </source>
</evidence>
<dbReference type="Pfam" id="PF00082">
    <property type="entry name" value="Peptidase_S8"/>
    <property type="match status" value="1"/>
</dbReference>
<dbReference type="GO" id="GO:0008240">
    <property type="term" value="F:tripeptidyl-peptidase activity"/>
    <property type="evidence" value="ECO:0007669"/>
    <property type="project" value="UniProtKB-EC"/>
</dbReference>
<accession>A0A0C9V5P8</accession>
<feature type="binding site" evidence="15">
    <location>
        <position position="601"/>
    </location>
    <ligand>
        <name>Ca(2+)</name>
        <dbReference type="ChEBI" id="CHEBI:29108"/>
    </ligand>
</feature>
<evidence type="ECO:0000256" key="13">
    <source>
        <dbReference type="ARBA" id="ARBA00023145"/>
    </source>
</evidence>
<feature type="chain" id="PRO_5002221450" description="tripeptidyl-peptidase II" evidence="16">
    <location>
        <begin position="19"/>
        <end position="643"/>
    </location>
</feature>
<name>A0A0C9V5P8_SPHS4</name>
<dbReference type="SUPFAM" id="SSF52743">
    <property type="entry name" value="Subtilisin-like"/>
    <property type="match status" value="1"/>
</dbReference>
<dbReference type="HOGENOM" id="CLU_013783_4_0_1"/>
<dbReference type="InterPro" id="IPR030400">
    <property type="entry name" value="Sedolisin_dom"/>
</dbReference>
<comment type="subcellular location">
    <subcellularLocation>
        <location evidence="3">Secreted</location>
        <location evidence="3">Extracellular space</location>
    </subcellularLocation>
</comment>
<dbReference type="CDD" id="cd04056">
    <property type="entry name" value="Peptidases_S53"/>
    <property type="match status" value="1"/>
</dbReference>
<dbReference type="AlphaFoldDB" id="A0A0C9V5P8"/>
<dbReference type="OrthoDB" id="409122at2759"/>
<dbReference type="PANTHER" id="PTHR14218">
    <property type="entry name" value="PROTEASE S8 TRIPEPTIDYL PEPTIDASE I CLN2"/>
    <property type="match status" value="1"/>
</dbReference>
<dbReference type="FunFam" id="3.40.50.200:FF:000015">
    <property type="entry name" value="Tripeptidyl peptidase A"/>
    <property type="match status" value="1"/>
</dbReference>
<evidence type="ECO:0000256" key="1">
    <source>
        <dbReference type="ARBA" id="ARBA00001910"/>
    </source>
</evidence>
<dbReference type="InterPro" id="IPR036852">
    <property type="entry name" value="Peptidase_S8/S53_dom_sf"/>
</dbReference>
<feature type="signal peptide" evidence="16">
    <location>
        <begin position="1"/>
        <end position="18"/>
    </location>
</feature>
<dbReference type="CDD" id="cd11377">
    <property type="entry name" value="Pro-peptidase_S53"/>
    <property type="match status" value="1"/>
</dbReference>
<sequence>MRFISAVVVALSFGLSLASPSLETRRVVHEKRNFDPPGWSRARKLADDVVLPMRFGLKQSNVDRLEELLMDVSHPESPNYGNHWDPNQIADMFAPSQESIEAVRAWLHSAGFAPERIKLSNGRGWLDVKATTAEVEKLLDAEYHVYAHKDGGEHIACNSYSVPSHLREHIDIILPTVNFDTRITPRPSSNKKRSTERKASINKHIVTTGQKAKSPPVPSSLANCDENITPDCLRALYNFNYKPIATKKNSYGIVEYTPQAFLQGDLDLFFGNFSPSLVGKSPTFISIDGGVAQTEDQSFDFNGESDLDLEYGMTLVAPQQVTLYQAGDLVMGASFNNLLDALDASYCTFEGGDDPNFDGIYPDNQPGGFNQPESCGIVKPANVISTSYGSQEPEMTAAYQIRQCNEYGKLGLLGVTILFSSGDNGVAGFNGLCIDPATGQEVANGTRFNPDFPGNCPFVTAVGATQINPGSTVNDPEGACEQVIFSGGGFSDIFAMPSYQKDDVLSFFKNHPPPFSAAQFNNSQKARGYPDLAANGANYVIGREKQIDGEFELVFGTSCSSPVVGSLITGINDARLAIGKKPVGFINPAIYSPAFRIAFNDITTGGNQGCGTPGFTAVSGWDPVTGVGTPNFERLLALWLLLP</sequence>
<evidence type="ECO:0000256" key="9">
    <source>
        <dbReference type="ARBA" id="ARBA00022801"/>
    </source>
</evidence>
<evidence type="ECO:0000256" key="3">
    <source>
        <dbReference type="ARBA" id="ARBA00004239"/>
    </source>
</evidence>
<dbReference type="EMBL" id="KN837221">
    <property type="protein sequence ID" value="KIJ32810.1"/>
    <property type="molecule type" value="Genomic_DNA"/>
</dbReference>
<dbReference type="MEROPS" id="S53.007"/>
<evidence type="ECO:0000256" key="2">
    <source>
        <dbReference type="ARBA" id="ARBA00002451"/>
    </source>
</evidence>
<keyword evidence="9 15" id="KW-0378">Hydrolase</keyword>
<dbReference type="Gene3D" id="3.40.50.200">
    <property type="entry name" value="Peptidase S8/S53 domain"/>
    <property type="match status" value="1"/>
</dbReference>
<keyword evidence="10 15" id="KW-0720">Serine protease</keyword>
<dbReference type="GO" id="GO:0046872">
    <property type="term" value="F:metal ion binding"/>
    <property type="evidence" value="ECO:0007669"/>
    <property type="project" value="UniProtKB-UniRule"/>
</dbReference>
<evidence type="ECO:0000256" key="7">
    <source>
        <dbReference type="ARBA" id="ARBA00022723"/>
    </source>
</evidence>
<keyword evidence="7 15" id="KW-0479">Metal-binding</keyword>
<comment type="cofactor">
    <cofactor evidence="15">
        <name>Ca(2+)</name>
        <dbReference type="ChEBI" id="CHEBI:29108"/>
    </cofactor>
    <text evidence="15">Binds 1 Ca(2+) ion per subunit.</text>
</comment>
<evidence type="ECO:0000256" key="11">
    <source>
        <dbReference type="ARBA" id="ARBA00022837"/>
    </source>
</evidence>
<evidence type="ECO:0000256" key="12">
    <source>
        <dbReference type="ARBA" id="ARBA00023026"/>
    </source>
</evidence>
<evidence type="ECO:0000256" key="8">
    <source>
        <dbReference type="ARBA" id="ARBA00022729"/>
    </source>
</evidence>
<dbReference type="PANTHER" id="PTHR14218:SF19">
    <property type="entry name" value="SERINE PROTEASE AORO, PUTATIVE (AFU_ORTHOLOGUE AFUA_6G10250)-RELATED"/>
    <property type="match status" value="1"/>
</dbReference>
<keyword evidence="5" id="KW-0964">Secreted</keyword>
<dbReference type="GO" id="GO:0005576">
    <property type="term" value="C:extracellular region"/>
    <property type="evidence" value="ECO:0007669"/>
    <property type="project" value="UniProtKB-SubCell"/>
</dbReference>
<dbReference type="InterPro" id="IPR050819">
    <property type="entry name" value="Tripeptidyl-peptidase_I"/>
</dbReference>
<evidence type="ECO:0000256" key="14">
    <source>
        <dbReference type="ARBA" id="ARBA00023180"/>
    </source>
</evidence>
<feature type="binding site" evidence="15">
    <location>
        <position position="622"/>
    </location>
    <ligand>
        <name>Ca(2+)</name>
        <dbReference type="ChEBI" id="CHEBI:29108"/>
    </ligand>
</feature>
<dbReference type="GO" id="GO:0006508">
    <property type="term" value="P:proteolysis"/>
    <property type="evidence" value="ECO:0007669"/>
    <property type="project" value="UniProtKB-KW"/>
</dbReference>
<evidence type="ECO:0000256" key="10">
    <source>
        <dbReference type="ARBA" id="ARBA00022825"/>
    </source>
</evidence>
<dbReference type="PROSITE" id="PS51695">
    <property type="entry name" value="SEDOLISIN"/>
    <property type="match status" value="1"/>
</dbReference>
<dbReference type="SUPFAM" id="SSF54897">
    <property type="entry name" value="Protease propeptides/inhibitors"/>
    <property type="match status" value="1"/>
</dbReference>
<evidence type="ECO:0000256" key="16">
    <source>
        <dbReference type="SAM" id="SignalP"/>
    </source>
</evidence>
<keyword evidence="12" id="KW-0843">Virulence</keyword>
<evidence type="ECO:0000256" key="5">
    <source>
        <dbReference type="ARBA" id="ARBA00022525"/>
    </source>
</evidence>
<reference evidence="18 19" key="1">
    <citation type="submission" date="2014-06" db="EMBL/GenBank/DDBJ databases">
        <title>Evolutionary Origins and Diversification of the Mycorrhizal Mutualists.</title>
        <authorList>
            <consortium name="DOE Joint Genome Institute"/>
            <consortium name="Mycorrhizal Genomics Consortium"/>
            <person name="Kohler A."/>
            <person name="Kuo A."/>
            <person name="Nagy L.G."/>
            <person name="Floudas D."/>
            <person name="Copeland A."/>
            <person name="Barry K.W."/>
            <person name="Cichocki N."/>
            <person name="Veneault-Fourrey C."/>
            <person name="LaButti K."/>
            <person name="Lindquist E.A."/>
            <person name="Lipzen A."/>
            <person name="Lundell T."/>
            <person name="Morin E."/>
            <person name="Murat C."/>
            <person name="Riley R."/>
            <person name="Ohm R."/>
            <person name="Sun H."/>
            <person name="Tunlid A."/>
            <person name="Henrissat B."/>
            <person name="Grigoriev I.V."/>
            <person name="Hibbett D.S."/>
            <person name="Martin F."/>
        </authorList>
    </citation>
    <scope>NUCLEOTIDE SEQUENCE [LARGE SCALE GENOMIC DNA]</scope>
    <source>
        <strain evidence="18 19">SS14</strain>
    </source>
</reference>
<gene>
    <name evidence="18" type="ORF">M422DRAFT_265293</name>
</gene>
<dbReference type="GO" id="GO:0004252">
    <property type="term" value="F:serine-type endopeptidase activity"/>
    <property type="evidence" value="ECO:0007669"/>
    <property type="project" value="UniProtKB-UniRule"/>
</dbReference>
<dbReference type="EC" id="3.4.14.10" evidence="4"/>
<dbReference type="Pfam" id="PF09286">
    <property type="entry name" value="Pro-kuma_activ"/>
    <property type="match status" value="1"/>
</dbReference>
<comment type="catalytic activity">
    <reaction evidence="1">
        <text>Release of an N-terminal tripeptide from a polypeptide.</text>
        <dbReference type="EC" id="3.4.14.10"/>
    </reaction>
</comment>
<evidence type="ECO:0000256" key="15">
    <source>
        <dbReference type="PROSITE-ProRule" id="PRU01032"/>
    </source>
</evidence>
<dbReference type="InterPro" id="IPR015366">
    <property type="entry name" value="S53_propep"/>
</dbReference>
<comment type="function">
    <text evidence="2">Secreted tripeptidyl-peptidase which degrades proteins at acidic pHs and is involved in virulence.</text>
</comment>
<dbReference type="SMART" id="SM00944">
    <property type="entry name" value="Pro-kuma_activ"/>
    <property type="match status" value="1"/>
</dbReference>
<feature type="domain" description="Peptidase S53" evidence="17">
    <location>
        <begin position="227"/>
        <end position="642"/>
    </location>
</feature>
<proteinExistence type="predicted"/>
<organism evidence="18 19">
    <name type="scientific">Sphaerobolus stellatus (strain SS14)</name>
    <dbReference type="NCBI Taxonomy" id="990650"/>
    <lineage>
        <taxon>Eukaryota</taxon>
        <taxon>Fungi</taxon>
        <taxon>Dikarya</taxon>
        <taxon>Basidiomycota</taxon>
        <taxon>Agaricomycotina</taxon>
        <taxon>Agaricomycetes</taxon>
        <taxon>Phallomycetidae</taxon>
        <taxon>Geastrales</taxon>
        <taxon>Sphaerobolaceae</taxon>
        <taxon>Sphaerobolus</taxon>
    </lineage>
</organism>
<protein>
    <recommendedName>
        <fullName evidence="4">tripeptidyl-peptidase II</fullName>
        <ecNumber evidence="4">3.4.14.10</ecNumber>
    </recommendedName>
</protein>